<reference evidence="1" key="2">
    <citation type="journal article" date="2011" name="Virol. J.">
        <title>Comparative genomic analysis of bacteriophages specific to the channel catfish pathogen Edwardsiella ictaluri.</title>
        <authorList>
            <person name="Carrias A."/>
            <person name="Welch T.J."/>
            <person name="Waldbieser G.C."/>
            <person name="Mead D.A."/>
            <person name="Terhune J.S."/>
            <person name="Liles M.R."/>
        </authorList>
    </citation>
    <scope>NUCLEOTIDE SEQUENCE</scope>
</reference>
<accession>E7EL00</accession>
<name>E7EL00_9VIRU</name>
<reference evidence="1" key="1">
    <citation type="submission" date="2010-12" db="EMBL/GenBank/DDBJ databases">
        <authorList>
            <person name="Carrias A.A."/>
            <person name="Welch T.J."/>
            <person name="Waldbieser G.C."/>
            <person name="Mead D.A."/>
            <person name="Terhune J.S."/>
            <person name="Liles M.R."/>
        </authorList>
    </citation>
    <scope>NUCLEOTIDE SEQUENCE</scope>
</reference>
<proteinExistence type="predicted"/>
<dbReference type="EMBL" id="HQ824658">
    <property type="protein sequence ID" value="ADV36505.1"/>
    <property type="molecule type" value="Genomic_DNA"/>
</dbReference>
<organism evidence="1">
    <name type="scientific">Edwardsiella phage eiMSLS</name>
    <dbReference type="NCBI Taxonomy" id="945085"/>
    <lineage>
        <taxon>Viruses</taxon>
    </lineage>
</organism>
<protein>
    <submittedName>
        <fullName evidence="1">Gp31</fullName>
    </submittedName>
</protein>
<gene>
    <name evidence="1" type="primary">eiMSLSOrf5</name>
</gene>
<sequence length="181" mass="19953">MMTRMLRSNPVVAVPVGGGPAIYIPCPKAIMRRGFLPAGVSQVLQGHKKSHRGYVFRRATNREIAAFDCDIGYLAPSEFSPELLAALLTYHPRTGEIRDKRTGKRKGVSTPSGGVTVIVNDKTMWGPRVAWVLHTRQPVPAGLTVRCIDGGIGHYAQRWANLELCKQEDIRIDEISIGDYS</sequence>
<evidence type="ECO:0000313" key="1">
    <source>
        <dbReference type="EMBL" id="ADV36505.1"/>
    </source>
</evidence>